<evidence type="ECO:0000313" key="1">
    <source>
        <dbReference type="Proteomes" id="UP000887580"/>
    </source>
</evidence>
<protein>
    <submittedName>
        <fullName evidence="2">Protein kinase domain-containing protein</fullName>
    </submittedName>
</protein>
<evidence type="ECO:0000313" key="2">
    <source>
        <dbReference type="WBParaSite" id="PS1159_v2.g21887.t1"/>
    </source>
</evidence>
<proteinExistence type="predicted"/>
<sequence>MPLPRKLSINDARIAGLYDLEHTIGKGHFAVVKLARHVFTGEKVAVKVIDKTKLDKTSQSHMMQEVRCMKLVQHPNIVRLYEVIDTSSKLFLILELGDYDMYDYIMKNEHKGIKEIDAQQYFNQIIKAIDYCHTLHVVHRDLKPENVVFFEKLGMVKLTDFGFSNLFEPGQQLQTSCGSLAYSAPEILLGDSYDAPAVDVWSLGVILYMLVCGRLPFQETNESETLTKILDCRFCVPEHVSQSCKQLIGRMLVREPSKRATLTEIVESPWVQAGDRGLSEHLPLIMKDQLPISAHTTIVEQMVAGNIATEEEILNSIDNDDYTYITATYYLLAERVLACYREEQALRLLAISSKDGEDLTTPTTAAEAGESGGPSTSEGGQRTRSRSNSFRGTRRACTILKEESEEELCSYLRSPSRQSSRFFTKDSFAPPPLRREISQVSSSSRHSFVTSRASSCENFASLKEEEEDATIALVADAVAKLECELEPSETRKTSLFGPFPNVYFDELSPIRELGEHTFGDTVQFQLDSGSDREKRPDTLLNLNRRKKPMHSSISLEIPDSDTKNPPSKKRSDKLPRTPSAPNSVYSTLAKKRFLRNVTGPPPLLRRNSSPSVSMFGTSGLHSSRDRISPHAISELLDFSRLSSMRRAASPDSRISSRSPSPNSSGRTSPAITANFLRLKSTNPSTSSGMRKLSSSPHLLGICEETEETIEPLKIPFHSTPRSISTISQKGPHLSRGNRSASIGLSNVTFSLKPSFTKEDSSTSAPTTYSSVRVIRPRQAVVSPDMARRYDHHPRLLSRNRRSTSCSSENSETSDDDVNERKLSLIGSKYCKRNSDDKNNDDDAPKGGGGGGGSSNGPHRSNSMKEQTIPEEPSNTNEKEKSEKEQSNTKKANKSSFFLDASPSSSSCSFISDSECFSRQLSTPLQPIMEDNNFYVFNKSQATEDALYDWLQESKTCWENMEEIEEAFKECNKHEKINFCRLLRRSKSLESLKATDSGISYTGNTNTIIIVNEESEEKLLPLTEEFVEMTATDSGCSSDNEEKLSFNPKHVESNFNNNPLMKPIIIN</sequence>
<organism evidence="1 2">
    <name type="scientific">Panagrolaimus sp. PS1159</name>
    <dbReference type="NCBI Taxonomy" id="55785"/>
    <lineage>
        <taxon>Eukaryota</taxon>
        <taxon>Metazoa</taxon>
        <taxon>Ecdysozoa</taxon>
        <taxon>Nematoda</taxon>
        <taxon>Chromadorea</taxon>
        <taxon>Rhabditida</taxon>
        <taxon>Tylenchina</taxon>
        <taxon>Panagrolaimomorpha</taxon>
        <taxon>Panagrolaimoidea</taxon>
        <taxon>Panagrolaimidae</taxon>
        <taxon>Panagrolaimus</taxon>
    </lineage>
</organism>
<dbReference type="WBParaSite" id="PS1159_v2.g21887.t1">
    <property type="protein sequence ID" value="PS1159_v2.g21887.t1"/>
    <property type="gene ID" value="PS1159_v2.g21887"/>
</dbReference>
<accession>A0AC35FYJ6</accession>
<dbReference type="Proteomes" id="UP000887580">
    <property type="component" value="Unplaced"/>
</dbReference>
<name>A0AC35FYJ6_9BILA</name>
<reference evidence="2" key="1">
    <citation type="submission" date="2022-11" db="UniProtKB">
        <authorList>
            <consortium name="WormBaseParasite"/>
        </authorList>
    </citation>
    <scope>IDENTIFICATION</scope>
</reference>